<evidence type="ECO:0000313" key="4">
    <source>
        <dbReference type="Proteomes" id="UP000283634"/>
    </source>
</evidence>
<dbReference type="AlphaFoldDB" id="A0A3S5IRL7"/>
<feature type="compositionally biased region" description="Basic and acidic residues" evidence="1">
    <location>
        <begin position="171"/>
        <end position="190"/>
    </location>
</feature>
<dbReference type="Proteomes" id="UP000283634">
    <property type="component" value="Unassembled WGS sequence"/>
</dbReference>
<organism evidence="3 4">
    <name type="scientific">Trypanosoma rangeli</name>
    <dbReference type="NCBI Taxonomy" id="5698"/>
    <lineage>
        <taxon>Eukaryota</taxon>
        <taxon>Discoba</taxon>
        <taxon>Euglenozoa</taxon>
        <taxon>Kinetoplastea</taxon>
        <taxon>Metakinetoplastina</taxon>
        <taxon>Trypanosomatida</taxon>
        <taxon>Trypanosomatidae</taxon>
        <taxon>Trypanosoma</taxon>
        <taxon>Herpetosoma</taxon>
    </lineage>
</organism>
<accession>A0A3S5IRL7</accession>
<dbReference type="GeneID" id="40327291"/>
<feature type="compositionally biased region" description="Low complexity" evidence="1">
    <location>
        <begin position="140"/>
        <end position="151"/>
    </location>
</feature>
<keyword evidence="2" id="KW-0732">Signal</keyword>
<comment type="caution">
    <text evidence="3">The sequence shown here is derived from an EMBL/GenBank/DDBJ whole genome shotgun (WGS) entry which is preliminary data.</text>
</comment>
<feature type="region of interest" description="Disordered" evidence="1">
    <location>
        <begin position="400"/>
        <end position="456"/>
    </location>
</feature>
<evidence type="ECO:0000256" key="1">
    <source>
        <dbReference type="SAM" id="MobiDB-lite"/>
    </source>
</evidence>
<name>A0A3S5IRL7_TRYRA</name>
<dbReference type="RefSeq" id="XP_029239865.1">
    <property type="nucleotide sequence ID" value="XM_029380333.1"/>
</dbReference>
<gene>
    <name evidence="3" type="ORF">TraAM80_03358</name>
</gene>
<feature type="compositionally biased region" description="Low complexity" evidence="1">
    <location>
        <begin position="411"/>
        <end position="435"/>
    </location>
</feature>
<feature type="signal peptide" evidence="2">
    <location>
        <begin position="1"/>
        <end position="19"/>
    </location>
</feature>
<dbReference type="OMA" id="ELLMAIW"/>
<feature type="compositionally biased region" description="Polar residues" evidence="1">
    <location>
        <begin position="152"/>
        <end position="170"/>
    </location>
</feature>
<sequence>MSLFWEQLVLVFSFLSTSCFLSRRRKAGRLLEGRLPRSMFATAGGGRHKWGGLHPLQFRLACAALRCPYDLPAEGGRRGRAEGSSWLSSLAVSEKHGPCRGTGEGALPSSKNMKPTEPHEETSGNKLVFLVLRGEEEAAARPAAQAPNAGAIQSTGGAAQSEADTSQTASEPHEAGEEHGSHPIQREQECVSRSAEAIGEAIRTGNARAICAPHGEEGTTSTACPRSGALPQHSQPTKTRTFCSVAVGPGGAHGNNNTATIAPGCGSAAETPAPPELCKVEALLSTTLERFCSKLQGAASKAAALDELSQRLAEALPQPRKGVAAGEDRAELAIHLHSLRRQVELLMAIWSEEEAARKALEKRQKRQHEAAVKVVRVEIVRAYEETPVPYKKRVFTPLNFTTRPLQPPTAEAPSSASDSRSTTASSATLSYTQSAEPPSMYSAASGPEYSDDFEDE</sequence>
<feature type="region of interest" description="Disordered" evidence="1">
    <location>
        <begin position="139"/>
        <end position="194"/>
    </location>
</feature>
<dbReference type="OrthoDB" id="267065at2759"/>
<keyword evidence="4" id="KW-1185">Reference proteome</keyword>
<proteinExistence type="predicted"/>
<feature type="chain" id="PRO_5018628143" evidence="2">
    <location>
        <begin position="20"/>
        <end position="456"/>
    </location>
</feature>
<protein>
    <submittedName>
        <fullName evidence="3">Uncharacterized protein</fullName>
    </submittedName>
</protein>
<evidence type="ECO:0000256" key="2">
    <source>
        <dbReference type="SAM" id="SignalP"/>
    </source>
</evidence>
<evidence type="ECO:0000313" key="3">
    <source>
        <dbReference type="EMBL" id="RNF07502.1"/>
    </source>
</evidence>
<reference evidence="3 4" key="1">
    <citation type="journal article" date="2018" name="BMC Genomics">
        <title>Genomic comparison of Trypanosoma conorhini and Trypanosoma rangeli to Trypanosoma cruzi strains of high and low virulence.</title>
        <authorList>
            <person name="Bradwell K.R."/>
            <person name="Koparde V.N."/>
            <person name="Matveyev A.V."/>
            <person name="Serrano M.G."/>
            <person name="Alves J.M."/>
            <person name="Parikh H."/>
            <person name="Huang B."/>
            <person name="Lee V."/>
            <person name="Espinosa-Alvarez O."/>
            <person name="Ortiz P.A."/>
            <person name="Costa-Martins A.G."/>
            <person name="Teixeira M.M."/>
            <person name="Buck G.A."/>
        </authorList>
    </citation>
    <scope>NUCLEOTIDE SEQUENCE [LARGE SCALE GENOMIC DNA]</scope>
    <source>
        <strain evidence="3 4">AM80</strain>
    </source>
</reference>
<feature type="region of interest" description="Disordered" evidence="1">
    <location>
        <begin position="93"/>
        <end position="125"/>
    </location>
</feature>
<dbReference type="VEuPathDB" id="TriTrypDB:TRSC58_06749"/>
<dbReference type="EMBL" id="MKGL01000085">
    <property type="protein sequence ID" value="RNF07502.1"/>
    <property type="molecule type" value="Genomic_DNA"/>
</dbReference>
<feature type="compositionally biased region" description="Basic and acidic residues" evidence="1">
    <location>
        <begin position="114"/>
        <end position="123"/>
    </location>
</feature>